<evidence type="ECO:0000256" key="5">
    <source>
        <dbReference type="SAM" id="MobiDB-lite"/>
    </source>
</evidence>
<evidence type="ECO:0000256" key="1">
    <source>
        <dbReference type="ARBA" id="ARBA00022723"/>
    </source>
</evidence>
<dbReference type="InterPro" id="IPR000433">
    <property type="entry name" value="Znf_ZZ"/>
</dbReference>
<dbReference type="GO" id="GO:0008270">
    <property type="term" value="F:zinc ion binding"/>
    <property type="evidence" value="ECO:0007669"/>
    <property type="project" value="UniProtKB-KW"/>
</dbReference>
<dbReference type="AlphaFoldDB" id="A0AAD7C929"/>
<feature type="region of interest" description="Disordered" evidence="5">
    <location>
        <begin position="1"/>
        <end position="22"/>
    </location>
</feature>
<feature type="region of interest" description="Disordered" evidence="5">
    <location>
        <begin position="105"/>
        <end position="146"/>
    </location>
</feature>
<reference evidence="7" key="1">
    <citation type="submission" date="2023-03" db="EMBL/GenBank/DDBJ databases">
        <title>Massive genome expansion in bonnet fungi (Mycena s.s.) driven by repeated elements and novel gene families across ecological guilds.</title>
        <authorList>
            <consortium name="Lawrence Berkeley National Laboratory"/>
            <person name="Harder C.B."/>
            <person name="Miyauchi S."/>
            <person name="Viragh M."/>
            <person name="Kuo A."/>
            <person name="Thoen E."/>
            <person name="Andreopoulos B."/>
            <person name="Lu D."/>
            <person name="Skrede I."/>
            <person name="Drula E."/>
            <person name="Henrissat B."/>
            <person name="Morin E."/>
            <person name="Kohler A."/>
            <person name="Barry K."/>
            <person name="LaButti K."/>
            <person name="Morin E."/>
            <person name="Salamov A."/>
            <person name="Lipzen A."/>
            <person name="Mereny Z."/>
            <person name="Hegedus B."/>
            <person name="Baldrian P."/>
            <person name="Stursova M."/>
            <person name="Weitz H."/>
            <person name="Taylor A."/>
            <person name="Grigoriev I.V."/>
            <person name="Nagy L.G."/>
            <person name="Martin F."/>
            <person name="Kauserud H."/>
        </authorList>
    </citation>
    <scope>NUCLEOTIDE SEQUENCE</scope>
    <source>
        <strain evidence="7">9284</strain>
    </source>
</reference>
<dbReference type="Proteomes" id="UP001221142">
    <property type="component" value="Unassembled WGS sequence"/>
</dbReference>
<dbReference type="PROSITE" id="PS50135">
    <property type="entry name" value="ZF_ZZ_2"/>
    <property type="match status" value="1"/>
</dbReference>
<feature type="domain" description="ZZ-type" evidence="6">
    <location>
        <begin position="29"/>
        <end position="86"/>
    </location>
</feature>
<dbReference type="EMBL" id="JARKIF010000004">
    <property type="protein sequence ID" value="KAJ7641931.1"/>
    <property type="molecule type" value="Genomic_DNA"/>
</dbReference>
<keyword evidence="3" id="KW-0862">Zinc</keyword>
<dbReference type="SUPFAM" id="SSF57850">
    <property type="entry name" value="RING/U-box"/>
    <property type="match status" value="1"/>
</dbReference>
<comment type="caution">
    <text evidence="7">The sequence shown here is derived from an EMBL/GenBank/DDBJ whole genome shotgun (WGS) entry which is preliminary data.</text>
</comment>
<evidence type="ECO:0000313" key="7">
    <source>
        <dbReference type="EMBL" id="KAJ7641931.1"/>
    </source>
</evidence>
<evidence type="ECO:0000256" key="3">
    <source>
        <dbReference type="ARBA" id="ARBA00022833"/>
    </source>
</evidence>
<evidence type="ECO:0000259" key="6">
    <source>
        <dbReference type="PROSITE" id="PS50135"/>
    </source>
</evidence>
<evidence type="ECO:0000313" key="8">
    <source>
        <dbReference type="Proteomes" id="UP001221142"/>
    </source>
</evidence>
<dbReference type="Pfam" id="PF00569">
    <property type="entry name" value="ZZ"/>
    <property type="match status" value="1"/>
</dbReference>
<dbReference type="InterPro" id="IPR043145">
    <property type="entry name" value="Znf_ZZ_sf"/>
</dbReference>
<dbReference type="Gene3D" id="3.30.60.90">
    <property type="match status" value="1"/>
</dbReference>
<sequence>MPIVSSLAGYQPSQIHTTPQPLPPRQTQLLNYNCDGCMQGIPSTRPRVHCLTCVDHDLCANCALGERFVGGHTPAHPTQVFLIAGDSTVAPVASKVSISYGGAPPPTLGGTTSGGVNPAAPTTFGQPAKPSGSFIVQGGTVSNWGS</sequence>
<gene>
    <name evidence="7" type="ORF">FB45DRAFT_1054312</name>
</gene>
<evidence type="ECO:0000256" key="4">
    <source>
        <dbReference type="PROSITE-ProRule" id="PRU00228"/>
    </source>
</evidence>
<evidence type="ECO:0000256" key="2">
    <source>
        <dbReference type="ARBA" id="ARBA00022771"/>
    </source>
</evidence>
<protein>
    <recommendedName>
        <fullName evidence="6">ZZ-type domain-containing protein</fullName>
    </recommendedName>
</protein>
<keyword evidence="1" id="KW-0479">Metal-binding</keyword>
<accession>A0AAD7C929</accession>
<organism evidence="7 8">
    <name type="scientific">Roridomyces roridus</name>
    <dbReference type="NCBI Taxonomy" id="1738132"/>
    <lineage>
        <taxon>Eukaryota</taxon>
        <taxon>Fungi</taxon>
        <taxon>Dikarya</taxon>
        <taxon>Basidiomycota</taxon>
        <taxon>Agaricomycotina</taxon>
        <taxon>Agaricomycetes</taxon>
        <taxon>Agaricomycetidae</taxon>
        <taxon>Agaricales</taxon>
        <taxon>Marasmiineae</taxon>
        <taxon>Mycenaceae</taxon>
        <taxon>Roridomyces</taxon>
    </lineage>
</organism>
<name>A0AAD7C929_9AGAR</name>
<keyword evidence="8" id="KW-1185">Reference proteome</keyword>
<dbReference type="CDD" id="cd02249">
    <property type="entry name" value="ZZ"/>
    <property type="match status" value="1"/>
</dbReference>
<proteinExistence type="predicted"/>
<keyword evidence="2 4" id="KW-0863">Zinc-finger</keyword>